<reference evidence="1 2" key="1">
    <citation type="submission" date="2016-05" db="EMBL/GenBank/DDBJ databases">
        <title>Microbial solvent formation.</title>
        <authorList>
            <person name="Poehlein A."/>
            <person name="Montoya Solano J.D."/>
            <person name="Flitsch S."/>
            <person name="Krabben P."/>
            <person name="Duerre P."/>
            <person name="Daniel R."/>
        </authorList>
    </citation>
    <scope>NUCLEOTIDE SEQUENCE [LARGE SCALE GENOMIC DNA]</scope>
    <source>
        <strain evidence="1 2">DSM 2619</strain>
    </source>
</reference>
<sequence>MELFHEYKNKYFHLIFRILNLAKDGLDRDEIIKLIEQEEYEEKVVGKDFNTFEGMFLNEYEGLDNLNLLKERESKFYSILNNQKIYLLK</sequence>
<comment type="caution">
    <text evidence="1">The sequence shown here is derived from an EMBL/GenBank/DDBJ whole genome shotgun (WGS) entry which is preliminary data.</text>
</comment>
<accession>A0A1S8T1D6</accession>
<evidence type="ECO:0000313" key="2">
    <source>
        <dbReference type="Proteomes" id="UP000190890"/>
    </source>
</evidence>
<name>A0A1S8T1D6_9CLOT</name>
<evidence type="ECO:0000313" key="1">
    <source>
        <dbReference type="EMBL" id="OOM71482.1"/>
    </source>
</evidence>
<gene>
    <name evidence="1" type="ORF">CLPUN_49490</name>
</gene>
<keyword evidence="2" id="KW-1185">Reference proteome</keyword>
<proteinExistence type="predicted"/>
<protein>
    <submittedName>
        <fullName evidence="1">Uncharacterized protein</fullName>
    </submittedName>
</protein>
<dbReference type="AlphaFoldDB" id="A0A1S8T1D6"/>
<dbReference type="STRING" id="29367.CLPUN_49490"/>
<dbReference type="EMBL" id="LZZM01000230">
    <property type="protein sequence ID" value="OOM71482.1"/>
    <property type="molecule type" value="Genomic_DNA"/>
</dbReference>
<organism evidence="1 2">
    <name type="scientific">Clostridium puniceum</name>
    <dbReference type="NCBI Taxonomy" id="29367"/>
    <lineage>
        <taxon>Bacteria</taxon>
        <taxon>Bacillati</taxon>
        <taxon>Bacillota</taxon>
        <taxon>Clostridia</taxon>
        <taxon>Eubacteriales</taxon>
        <taxon>Clostridiaceae</taxon>
        <taxon>Clostridium</taxon>
    </lineage>
</organism>
<dbReference type="Proteomes" id="UP000190890">
    <property type="component" value="Unassembled WGS sequence"/>
</dbReference>
<dbReference type="RefSeq" id="WP_242954248.1">
    <property type="nucleotide sequence ID" value="NZ_LZZM01000230.1"/>
</dbReference>